<evidence type="ECO:0000313" key="3">
    <source>
        <dbReference type="Proteomes" id="UP000006589"/>
    </source>
</evidence>
<dbReference type="KEGG" id="mrd:Mrad2831_5812"/>
<evidence type="ECO:0000313" key="2">
    <source>
        <dbReference type="EMBL" id="ACB27751.1"/>
    </source>
</evidence>
<gene>
    <name evidence="2" type="ordered locus">Mrad2831_5812</name>
</gene>
<proteinExistence type="predicted"/>
<feature type="compositionally biased region" description="Basic and acidic residues" evidence="1">
    <location>
        <begin position="57"/>
        <end position="69"/>
    </location>
</feature>
<name>B1M8C6_METRJ</name>
<dbReference type="AlphaFoldDB" id="B1M8C6"/>
<sequence length="76" mass="7990">MAAFDMVIEPLDPGLPFAIAQDPCLIVQPMVRLGPAHRRAAALESRAATGRGPAIRAEPDGGDRRRSEAARTGQAA</sequence>
<protein>
    <submittedName>
        <fullName evidence="2">Uncharacterized protein</fullName>
    </submittedName>
</protein>
<reference evidence="2 3" key="1">
    <citation type="submission" date="2008-03" db="EMBL/GenBank/DDBJ databases">
        <title>Complete sequence of plasmid1 of Methylobacterium radiotolerans JCM 2831.</title>
        <authorList>
            <consortium name="US DOE Joint Genome Institute"/>
            <person name="Copeland A."/>
            <person name="Lucas S."/>
            <person name="Lapidus A."/>
            <person name="Glavina del Rio T."/>
            <person name="Dalin E."/>
            <person name="Tice H."/>
            <person name="Bruce D."/>
            <person name="Goodwin L."/>
            <person name="Pitluck S."/>
            <person name="Kiss H."/>
            <person name="Brettin T."/>
            <person name="Detter J.C."/>
            <person name="Han C."/>
            <person name="Kuske C.R."/>
            <person name="Schmutz J."/>
            <person name="Larimer F."/>
            <person name="Land M."/>
            <person name="Hauser L."/>
            <person name="Kyrpides N."/>
            <person name="Mikhailova N."/>
            <person name="Marx C.J."/>
            <person name="Richardson P."/>
        </authorList>
    </citation>
    <scope>NUCLEOTIDE SEQUENCE [LARGE SCALE GENOMIC DNA]</scope>
    <source>
        <strain evidence="3">ATCC 27329 / DSM 1819 / JCM 2831 / NBRC 15690 / NCIMB 10815 / 0-1</strain>
        <plasmid evidence="3">Plasmid pMRAD01</plasmid>
    </source>
</reference>
<geneLocation type="plasmid" evidence="2 3">
    <name>pMRAD01</name>
</geneLocation>
<evidence type="ECO:0000256" key="1">
    <source>
        <dbReference type="SAM" id="MobiDB-lite"/>
    </source>
</evidence>
<accession>B1M8C6</accession>
<dbReference type="HOGENOM" id="CLU_2650344_0_0_5"/>
<dbReference type="Proteomes" id="UP000006589">
    <property type="component" value="Plasmid pMRAD01"/>
</dbReference>
<dbReference type="EMBL" id="CP001002">
    <property type="protein sequence ID" value="ACB27751.1"/>
    <property type="molecule type" value="Genomic_DNA"/>
</dbReference>
<organism evidence="2 3">
    <name type="scientific">Methylobacterium radiotolerans (strain ATCC 27329 / DSM 1819 / JCM 2831 / NBRC 15690 / NCIMB 10815 / 0-1)</name>
    <dbReference type="NCBI Taxonomy" id="426355"/>
    <lineage>
        <taxon>Bacteria</taxon>
        <taxon>Pseudomonadati</taxon>
        <taxon>Pseudomonadota</taxon>
        <taxon>Alphaproteobacteria</taxon>
        <taxon>Hyphomicrobiales</taxon>
        <taxon>Methylobacteriaceae</taxon>
        <taxon>Methylobacterium</taxon>
    </lineage>
</organism>
<feature type="region of interest" description="Disordered" evidence="1">
    <location>
        <begin position="42"/>
        <end position="76"/>
    </location>
</feature>
<keyword evidence="2" id="KW-0614">Plasmid</keyword>